<evidence type="ECO:0000313" key="2">
    <source>
        <dbReference type="Proteomes" id="UP000004508"/>
    </source>
</evidence>
<dbReference type="AlphaFoldDB" id="D6TRL4"/>
<dbReference type="RefSeq" id="WP_007909865.1">
    <property type="nucleotide sequence ID" value="NZ_ADVG01000002.1"/>
</dbReference>
<dbReference type="Proteomes" id="UP000004508">
    <property type="component" value="Unassembled WGS sequence"/>
</dbReference>
<dbReference type="EMBL" id="ADVG01000002">
    <property type="protein sequence ID" value="EFH85966.1"/>
    <property type="molecule type" value="Genomic_DNA"/>
</dbReference>
<dbReference type="STRING" id="485913.Krac_7230"/>
<keyword evidence="2" id="KW-1185">Reference proteome</keyword>
<dbReference type="Pfam" id="PF03682">
    <property type="entry name" value="UPF0158"/>
    <property type="match status" value="1"/>
</dbReference>
<dbReference type="OrthoDB" id="961309at2"/>
<dbReference type="InParanoid" id="D6TRL4"/>
<name>D6TRL4_KTERA</name>
<reference evidence="1 2" key="1">
    <citation type="journal article" date="2011" name="Stand. Genomic Sci.">
        <title>Non-contiguous finished genome sequence and contextual data of the filamentous soil bacterium Ktedonobacter racemifer type strain (SOSP1-21).</title>
        <authorList>
            <person name="Chang Y.J."/>
            <person name="Land M."/>
            <person name="Hauser L."/>
            <person name="Chertkov O."/>
            <person name="Del Rio T.G."/>
            <person name="Nolan M."/>
            <person name="Copeland A."/>
            <person name="Tice H."/>
            <person name="Cheng J.F."/>
            <person name="Lucas S."/>
            <person name="Han C."/>
            <person name="Goodwin L."/>
            <person name="Pitluck S."/>
            <person name="Ivanova N."/>
            <person name="Ovchinikova G."/>
            <person name="Pati A."/>
            <person name="Chen A."/>
            <person name="Palaniappan K."/>
            <person name="Mavromatis K."/>
            <person name="Liolios K."/>
            <person name="Brettin T."/>
            <person name="Fiebig A."/>
            <person name="Rohde M."/>
            <person name="Abt B."/>
            <person name="Goker M."/>
            <person name="Detter J.C."/>
            <person name="Woyke T."/>
            <person name="Bristow J."/>
            <person name="Eisen J.A."/>
            <person name="Markowitz V."/>
            <person name="Hugenholtz P."/>
            <person name="Kyrpides N.C."/>
            <person name="Klenk H.P."/>
            <person name="Lapidus A."/>
        </authorList>
    </citation>
    <scope>NUCLEOTIDE SEQUENCE [LARGE SCALE GENOMIC DNA]</scope>
    <source>
        <strain evidence="2">DSM 44963</strain>
    </source>
</reference>
<organism evidence="1 2">
    <name type="scientific">Ktedonobacter racemifer DSM 44963</name>
    <dbReference type="NCBI Taxonomy" id="485913"/>
    <lineage>
        <taxon>Bacteria</taxon>
        <taxon>Bacillati</taxon>
        <taxon>Chloroflexota</taxon>
        <taxon>Ktedonobacteria</taxon>
        <taxon>Ktedonobacterales</taxon>
        <taxon>Ktedonobacteraceae</taxon>
        <taxon>Ktedonobacter</taxon>
    </lineage>
</organism>
<dbReference type="InterPro" id="IPR005361">
    <property type="entry name" value="UPF0158"/>
</dbReference>
<evidence type="ECO:0000313" key="1">
    <source>
        <dbReference type="EMBL" id="EFH85966.1"/>
    </source>
</evidence>
<protein>
    <submittedName>
        <fullName evidence="1">Uncharacterized protein</fullName>
    </submittedName>
</protein>
<gene>
    <name evidence="1" type="ORF">Krac_7230</name>
</gene>
<comment type="caution">
    <text evidence="1">The sequence shown here is derived from an EMBL/GenBank/DDBJ whole genome shotgun (WGS) entry which is preliminary data.</text>
</comment>
<accession>D6TRL4</accession>
<sequence length="146" mass="17018">MAILPNGKPIDMDMLEVAIEDSDLSHMYYLNKVTGEVLFWSEDDDEEEQEKMAAEVDGSNDYERIDRIPSSEAYQWMADFVDEIVAPKDERAAENLAIALSGKGAFRRFKDVLATRGSKWQQAWYDWREQRINEAVETWLKDIFEQ</sequence>
<proteinExistence type="predicted"/>